<keyword evidence="3" id="KW-1185">Reference proteome</keyword>
<gene>
    <name evidence="2" type="primary">Acey_s0009.g419</name>
    <name evidence="2" type="ORF">Y032_0009g419</name>
</gene>
<organism evidence="2 3">
    <name type="scientific">Ancylostoma ceylanicum</name>
    <dbReference type="NCBI Taxonomy" id="53326"/>
    <lineage>
        <taxon>Eukaryota</taxon>
        <taxon>Metazoa</taxon>
        <taxon>Ecdysozoa</taxon>
        <taxon>Nematoda</taxon>
        <taxon>Chromadorea</taxon>
        <taxon>Rhabditida</taxon>
        <taxon>Rhabditina</taxon>
        <taxon>Rhabditomorpha</taxon>
        <taxon>Strongyloidea</taxon>
        <taxon>Ancylostomatidae</taxon>
        <taxon>Ancylostomatinae</taxon>
        <taxon>Ancylostoma</taxon>
    </lineage>
</organism>
<feature type="transmembrane region" description="Helical" evidence="1">
    <location>
        <begin position="46"/>
        <end position="71"/>
    </location>
</feature>
<protein>
    <submittedName>
        <fullName evidence="2">Uncharacterized protein</fullName>
    </submittedName>
</protein>
<sequence>MSHDFLFDFFTVHFVRGTGCVTFLLNLLACYVILRHSPRHMRSYKRVLLGITITAAVVDSVITLLVVPVPLEGALGNELVGPLAVLAPKHGNFFTLLLLWSLMSLLWSIEIGFAYRLYIINTSMNESPAGPFINALLFGHPLVLIICLSVMYTRAFSSEEEKQRYVNEHSLDVSPNSALMLILPQKYREHTEFSLSCFAYGIIVFIAIALIIRRIRRVLTRSGSRMTVASLRMHRMLLRSLIWQVMAFL</sequence>
<name>A0A016VHY0_9BILA</name>
<feature type="transmembrane region" description="Helical" evidence="1">
    <location>
        <begin position="131"/>
        <end position="152"/>
    </location>
</feature>
<evidence type="ECO:0000313" key="2">
    <source>
        <dbReference type="EMBL" id="EYC26906.1"/>
    </source>
</evidence>
<keyword evidence="1" id="KW-0812">Transmembrane</keyword>
<feature type="transmembrane region" description="Helical" evidence="1">
    <location>
        <begin position="193"/>
        <end position="212"/>
    </location>
</feature>
<dbReference type="InterPro" id="IPR019422">
    <property type="entry name" value="7TM_GPCR_serpentine_rcpt_Srh"/>
</dbReference>
<dbReference type="PANTHER" id="PTHR22945">
    <property type="entry name" value="SERPENTINE RECEPTOR, CLASS D DELTA"/>
    <property type="match status" value="1"/>
</dbReference>
<dbReference type="Proteomes" id="UP000024635">
    <property type="component" value="Unassembled WGS sequence"/>
</dbReference>
<keyword evidence="1" id="KW-1133">Transmembrane helix</keyword>
<feature type="transmembrane region" description="Helical" evidence="1">
    <location>
        <begin position="12"/>
        <end position="34"/>
    </location>
</feature>
<dbReference type="Pfam" id="PF10318">
    <property type="entry name" value="7TM_GPCR_Srh"/>
    <property type="match status" value="1"/>
</dbReference>
<evidence type="ECO:0000313" key="3">
    <source>
        <dbReference type="Proteomes" id="UP000024635"/>
    </source>
</evidence>
<dbReference type="PANTHER" id="PTHR22945:SF40">
    <property type="entry name" value="SERPENTINE RECEPTOR, CLASS D (DELTA)-RELATED"/>
    <property type="match status" value="1"/>
</dbReference>
<keyword evidence="1" id="KW-0472">Membrane</keyword>
<dbReference type="InterPro" id="IPR050920">
    <property type="entry name" value="Nematode_rcpt-like_delta"/>
</dbReference>
<dbReference type="AlphaFoldDB" id="A0A016VHY0"/>
<comment type="caution">
    <text evidence="2">The sequence shown here is derived from an EMBL/GenBank/DDBJ whole genome shotgun (WGS) entry which is preliminary data.</text>
</comment>
<reference evidence="3" key="1">
    <citation type="journal article" date="2015" name="Nat. Genet.">
        <title>The genome and transcriptome of the zoonotic hookworm Ancylostoma ceylanicum identify infection-specific gene families.</title>
        <authorList>
            <person name="Schwarz E.M."/>
            <person name="Hu Y."/>
            <person name="Antoshechkin I."/>
            <person name="Miller M.M."/>
            <person name="Sternberg P.W."/>
            <person name="Aroian R.V."/>
        </authorList>
    </citation>
    <scope>NUCLEOTIDE SEQUENCE</scope>
    <source>
        <strain evidence="3">HY135</strain>
    </source>
</reference>
<dbReference type="EMBL" id="JARK01001345">
    <property type="protein sequence ID" value="EYC26906.1"/>
    <property type="molecule type" value="Genomic_DNA"/>
</dbReference>
<feature type="transmembrane region" description="Helical" evidence="1">
    <location>
        <begin position="91"/>
        <end position="119"/>
    </location>
</feature>
<proteinExistence type="predicted"/>
<accession>A0A016VHY0</accession>
<evidence type="ECO:0000256" key="1">
    <source>
        <dbReference type="SAM" id="Phobius"/>
    </source>
</evidence>